<dbReference type="InterPro" id="IPR001338">
    <property type="entry name" value="Class_I_Hydrophobin"/>
</dbReference>
<dbReference type="Pfam" id="PF01185">
    <property type="entry name" value="Hydrophobin"/>
    <property type="match status" value="1"/>
</dbReference>
<gene>
    <name evidence="9" type="ORF">BD310DRAFT_812969</name>
    <name evidence="8" type="ORF">BD311DRAFT_659876</name>
</gene>
<comment type="similarity">
    <text evidence="2 6">Belongs to the fungal hydrophobin family.</text>
</comment>
<evidence type="ECO:0000313" key="10">
    <source>
        <dbReference type="Proteomes" id="UP000292082"/>
    </source>
</evidence>
<evidence type="ECO:0000313" key="8">
    <source>
        <dbReference type="EMBL" id="TBU30094.1"/>
    </source>
</evidence>
<evidence type="ECO:0000256" key="1">
    <source>
        <dbReference type="ARBA" id="ARBA00004191"/>
    </source>
</evidence>
<dbReference type="GO" id="GO:0009277">
    <property type="term" value="C:fungal-type cell wall"/>
    <property type="evidence" value="ECO:0007669"/>
    <property type="project" value="InterPro"/>
</dbReference>
<protein>
    <recommendedName>
        <fullName evidence="6">Hydrophobin</fullName>
    </recommendedName>
</protein>
<evidence type="ECO:0000313" key="9">
    <source>
        <dbReference type="EMBL" id="TBU61477.1"/>
    </source>
</evidence>
<evidence type="ECO:0000256" key="7">
    <source>
        <dbReference type="SAM" id="MobiDB-lite"/>
    </source>
</evidence>
<evidence type="ECO:0000256" key="5">
    <source>
        <dbReference type="ARBA" id="ARBA00023157"/>
    </source>
</evidence>
<feature type="region of interest" description="Disordered" evidence="7">
    <location>
        <begin position="1"/>
        <end position="25"/>
    </location>
</feature>
<dbReference type="AlphaFoldDB" id="A0A4Q9Q2K6"/>
<dbReference type="OMA" id="CVPININ"/>
<name>A0A4Q9Q2K6_9APHY</name>
<dbReference type="SMART" id="SM00075">
    <property type="entry name" value="HYDRO"/>
    <property type="match status" value="1"/>
</dbReference>
<accession>A0A4Q9Q2K6</accession>
<sequence length="109" mass="10455">MPGGSPPPSPTTVTITQTASGPEPTSACTTGSIQCCDSTEAVSATDPDAAAILGLLGVVVEGVDVLVGLSCSPLTVIGVGGGDCSSNVVCCEDNAYGGLISIGCVPISL</sequence>
<keyword evidence="5 6" id="KW-1015">Disulfide bond</keyword>
<comment type="subcellular location">
    <subcellularLocation>
        <location evidence="1 6">Secreted</location>
        <location evidence="1 6">Cell wall</location>
    </subcellularLocation>
</comment>
<dbReference type="OrthoDB" id="4225815at2759"/>
<reference evidence="9 10" key="1">
    <citation type="submission" date="2019-01" db="EMBL/GenBank/DDBJ databases">
        <title>Draft genome sequences of three monokaryotic isolates of the white-rot basidiomycete fungus Dichomitus squalens.</title>
        <authorList>
            <consortium name="DOE Joint Genome Institute"/>
            <person name="Lopez S.C."/>
            <person name="Andreopoulos B."/>
            <person name="Pangilinan J."/>
            <person name="Lipzen A."/>
            <person name="Riley R."/>
            <person name="Ahrendt S."/>
            <person name="Ng V."/>
            <person name="Barry K."/>
            <person name="Daum C."/>
            <person name="Grigoriev I.V."/>
            <person name="Hilden K.S."/>
            <person name="Makela M.R."/>
            <person name="de Vries R.P."/>
        </authorList>
    </citation>
    <scope>NUCLEOTIDE SEQUENCE [LARGE SCALE GENOMIC DNA]</scope>
    <source>
        <strain evidence="9 10">CBS 464.89</strain>
        <strain evidence="8">OM18370.1</strain>
    </source>
</reference>
<evidence type="ECO:0000256" key="6">
    <source>
        <dbReference type="RuleBase" id="RU365009"/>
    </source>
</evidence>
<dbReference type="EMBL" id="ML145098">
    <property type="protein sequence ID" value="TBU61477.1"/>
    <property type="molecule type" value="Genomic_DNA"/>
</dbReference>
<keyword evidence="4 6" id="KW-0964">Secreted</keyword>
<dbReference type="CDD" id="cd23507">
    <property type="entry name" value="hydrophobin_I"/>
    <property type="match status" value="1"/>
</dbReference>
<dbReference type="GO" id="GO:0005199">
    <property type="term" value="F:structural constituent of cell wall"/>
    <property type="evidence" value="ECO:0007669"/>
    <property type="project" value="InterPro"/>
</dbReference>
<dbReference type="Proteomes" id="UP000292082">
    <property type="component" value="Unassembled WGS sequence"/>
</dbReference>
<evidence type="ECO:0000256" key="4">
    <source>
        <dbReference type="ARBA" id="ARBA00022525"/>
    </source>
</evidence>
<dbReference type="Proteomes" id="UP000292957">
    <property type="component" value="Unassembled WGS sequence"/>
</dbReference>
<proteinExistence type="inferred from homology"/>
<dbReference type="STRING" id="114155.A0A4Q9Q2K6"/>
<evidence type="ECO:0000256" key="3">
    <source>
        <dbReference type="ARBA" id="ARBA00022512"/>
    </source>
</evidence>
<organism evidence="9 10">
    <name type="scientific">Dichomitus squalens</name>
    <dbReference type="NCBI Taxonomy" id="114155"/>
    <lineage>
        <taxon>Eukaryota</taxon>
        <taxon>Fungi</taxon>
        <taxon>Dikarya</taxon>
        <taxon>Basidiomycota</taxon>
        <taxon>Agaricomycotina</taxon>
        <taxon>Agaricomycetes</taxon>
        <taxon>Polyporales</taxon>
        <taxon>Polyporaceae</taxon>
        <taxon>Dichomitus</taxon>
    </lineage>
</organism>
<dbReference type="EMBL" id="ML143408">
    <property type="protein sequence ID" value="TBU30094.1"/>
    <property type="molecule type" value="Genomic_DNA"/>
</dbReference>
<keyword evidence="6" id="KW-0732">Signal</keyword>
<evidence type="ECO:0000256" key="2">
    <source>
        <dbReference type="ARBA" id="ARBA00010446"/>
    </source>
</evidence>
<keyword evidence="3 6" id="KW-0134">Cell wall</keyword>
<feature type="compositionally biased region" description="Pro residues" evidence="7">
    <location>
        <begin position="1"/>
        <end position="10"/>
    </location>
</feature>
<keyword evidence="10" id="KW-1185">Reference proteome</keyword>